<feature type="region of interest" description="Disordered" evidence="1">
    <location>
        <begin position="94"/>
        <end position="233"/>
    </location>
</feature>
<gene>
    <name evidence="2" type="ORF">SPARVUS_LOCUS7057731</name>
</gene>
<dbReference type="InterPro" id="IPR031937">
    <property type="entry name" value="PNISR"/>
</dbReference>
<dbReference type="PANTHER" id="PTHR31518">
    <property type="entry name" value="ARGININE/SERINE-RICH PROTEIN PNISR"/>
    <property type="match status" value="1"/>
</dbReference>
<feature type="compositionally biased region" description="Polar residues" evidence="1">
    <location>
        <begin position="128"/>
        <end position="152"/>
    </location>
</feature>
<evidence type="ECO:0008006" key="4">
    <source>
        <dbReference type="Google" id="ProtNLM"/>
    </source>
</evidence>
<evidence type="ECO:0000256" key="1">
    <source>
        <dbReference type="SAM" id="MobiDB-lite"/>
    </source>
</evidence>
<evidence type="ECO:0000313" key="3">
    <source>
        <dbReference type="Proteomes" id="UP001162483"/>
    </source>
</evidence>
<dbReference type="EMBL" id="CATNWA010014297">
    <property type="protein sequence ID" value="CAI9570180.1"/>
    <property type="molecule type" value="Genomic_DNA"/>
</dbReference>
<protein>
    <recommendedName>
        <fullName evidence="4">Arginine/serine-rich protein PNISR</fullName>
    </recommendedName>
</protein>
<comment type="caution">
    <text evidence="2">The sequence shown here is derived from an EMBL/GenBank/DDBJ whole genome shotgun (WGS) entry which is preliminary data.</text>
</comment>
<proteinExistence type="predicted"/>
<dbReference type="Pfam" id="PF15996">
    <property type="entry name" value="PNISR"/>
    <property type="match status" value="1"/>
</dbReference>
<feature type="compositionally biased region" description="Pro residues" evidence="1">
    <location>
        <begin position="104"/>
        <end position="119"/>
    </location>
</feature>
<keyword evidence="3" id="KW-1185">Reference proteome</keyword>
<dbReference type="Proteomes" id="UP001162483">
    <property type="component" value="Unassembled WGS sequence"/>
</dbReference>
<feature type="compositionally biased region" description="Pro residues" evidence="1">
    <location>
        <begin position="193"/>
        <end position="204"/>
    </location>
</feature>
<sequence length="279" mass="31522">MWDQGGQPWQQWPLNQQQWMESFQHQQDPSQIDWAALAQAWIAQREATGQGVVEPQGMIPNGQDLPPPVPQMEPVPNNHNFPNDPNFNRMWQPEWGGMHHQPPPHHPPPEQPWIPPVPGPMDIVPPSEDSNSQDSGDFSNDNRHMFNQNNHNFGGPPENFPMGPGNQYDYQHGSSGYGPPQGGFHPPYWQQGPPGPPGPPAPPPNRRERPSFRERQRSPVPIPPKQEPLQIDAVKRRTLPAWIREGLEKMEREKTKEVGTRANGAAACSNEARTEESRC</sequence>
<feature type="region of interest" description="Disordered" evidence="1">
    <location>
        <begin position="253"/>
        <end position="279"/>
    </location>
</feature>
<accession>A0ABN9DE64</accession>
<organism evidence="2 3">
    <name type="scientific">Staurois parvus</name>
    <dbReference type="NCBI Taxonomy" id="386267"/>
    <lineage>
        <taxon>Eukaryota</taxon>
        <taxon>Metazoa</taxon>
        <taxon>Chordata</taxon>
        <taxon>Craniata</taxon>
        <taxon>Vertebrata</taxon>
        <taxon>Euteleostomi</taxon>
        <taxon>Amphibia</taxon>
        <taxon>Batrachia</taxon>
        <taxon>Anura</taxon>
        <taxon>Neobatrachia</taxon>
        <taxon>Ranoidea</taxon>
        <taxon>Ranidae</taxon>
        <taxon>Staurois</taxon>
    </lineage>
</organism>
<evidence type="ECO:0000313" key="2">
    <source>
        <dbReference type="EMBL" id="CAI9570180.1"/>
    </source>
</evidence>
<reference evidence="2" key="1">
    <citation type="submission" date="2023-05" db="EMBL/GenBank/DDBJ databases">
        <authorList>
            <person name="Stuckert A."/>
        </authorList>
    </citation>
    <scope>NUCLEOTIDE SEQUENCE</scope>
</reference>
<feature type="compositionally biased region" description="Basic and acidic residues" evidence="1">
    <location>
        <begin position="205"/>
        <end position="217"/>
    </location>
</feature>
<name>A0ABN9DE64_9NEOB</name>